<dbReference type="CDD" id="cd00201">
    <property type="entry name" value="WW"/>
    <property type="match status" value="2"/>
</dbReference>
<feature type="region of interest" description="Disordered" evidence="1">
    <location>
        <begin position="218"/>
        <end position="261"/>
    </location>
</feature>
<dbReference type="SMART" id="SM00456">
    <property type="entry name" value="WW"/>
    <property type="match status" value="2"/>
</dbReference>
<protein>
    <recommendedName>
        <fullName evidence="2">WW domain-containing protein</fullName>
    </recommendedName>
</protein>
<accession>A0ABR1BBT5</accession>
<feature type="compositionally biased region" description="Pro residues" evidence="1">
    <location>
        <begin position="860"/>
        <end position="902"/>
    </location>
</feature>
<feature type="region of interest" description="Disordered" evidence="1">
    <location>
        <begin position="170"/>
        <end position="191"/>
    </location>
</feature>
<dbReference type="InterPro" id="IPR053076">
    <property type="entry name" value="WW_domain_protein"/>
</dbReference>
<dbReference type="SUPFAM" id="SSF51045">
    <property type="entry name" value="WW domain"/>
    <property type="match status" value="1"/>
</dbReference>
<dbReference type="PANTHER" id="PTHR46697:SF1">
    <property type="entry name" value="FORMIN-BINDING PROTEIN 4"/>
    <property type="match status" value="1"/>
</dbReference>
<evidence type="ECO:0000256" key="1">
    <source>
        <dbReference type="SAM" id="MobiDB-lite"/>
    </source>
</evidence>
<dbReference type="Pfam" id="PF00397">
    <property type="entry name" value="WW"/>
    <property type="match status" value="1"/>
</dbReference>
<feature type="compositionally biased region" description="Polar residues" evidence="1">
    <location>
        <begin position="42"/>
        <end position="69"/>
    </location>
</feature>
<feature type="region of interest" description="Disordered" evidence="1">
    <location>
        <begin position="1010"/>
        <end position="1045"/>
    </location>
</feature>
<feature type="domain" description="WW" evidence="2">
    <location>
        <begin position="131"/>
        <end position="159"/>
    </location>
</feature>
<feature type="compositionally biased region" description="Basic and acidic residues" evidence="1">
    <location>
        <begin position="836"/>
        <end position="845"/>
    </location>
</feature>
<organism evidence="3 4">
    <name type="scientific">Polyplax serrata</name>
    <name type="common">Common mouse louse</name>
    <dbReference type="NCBI Taxonomy" id="468196"/>
    <lineage>
        <taxon>Eukaryota</taxon>
        <taxon>Metazoa</taxon>
        <taxon>Ecdysozoa</taxon>
        <taxon>Arthropoda</taxon>
        <taxon>Hexapoda</taxon>
        <taxon>Insecta</taxon>
        <taxon>Pterygota</taxon>
        <taxon>Neoptera</taxon>
        <taxon>Paraneoptera</taxon>
        <taxon>Psocodea</taxon>
        <taxon>Troctomorpha</taxon>
        <taxon>Phthiraptera</taxon>
        <taxon>Anoplura</taxon>
        <taxon>Polyplacidae</taxon>
        <taxon>Polyplax</taxon>
    </lineage>
</organism>
<feature type="compositionally biased region" description="Basic and acidic residues" evidence="1">
    <location>
        <begin position="177"/>
        <end position="191"/>
    </location>
</feature>
<feature type="compositionally biased region" description="Polar residues" evidence="1">
    <location>
        <begin position="1011"/>
        <end position="1020"/>
    </location>
</feature>
<dbReference type="EMBL" id="JAWJWF010000001">
    <property type="protein sequence ID" value="KAK6640905.1"/>
    <property type="molecule type" value="Genomic_DNA"/>
</dbReference>
<keyword evidence="4" id="KW-1185">Reference proteome</keyword>
<evidence type="ECO:0000259" key="2">
    <source>
        <dbReference type="PROSITE" id="PS50020"/>
    </source>
</evidence>
<sequence>MGPSRRKGSVRRPVLDLNTKEGSPSRPTWQNKYQHALPLDNIQENGNAQTPSPQMNNPLSGLLGNYNSDSDNEEQAPKSSKSLDAKVEDFLKEIHPLTTSETSNNTKAASATQQGTGVPTEALFPASITAWQQCYDPNSGYPYYWNTETNEVTWEMPADLKAALTNVAIKQQQEQQQKPKPETQKPKPVAEAKIKVCKYPWQTESDSEDEKIEMITSFGPQSGEESEEEEEKKNKNVKTTKNKSEINSKQPIGPTAPSMDPVKIKSDCVSLALDDTEGLNESSYGTSSLLTHTVQDTGPPGDEDSIPVNKSNISNKRNLLTSHQPVNDIATKTASESLKHSVKGISLTIESSKSNNESKKETEQIGEKLAITTCTVADDVIAQIELETPPDYKAVEQKQSNEVTDVVPNLLSSPTIKQSGIALIANYGDDSESEDISSCDKSKNSPVIKNSANSLFPISIPQENEEKPKPLFPCVNTEVPVFSTDIRSKECLQEEADPLTNIYNCNIDHSESVSHKAFKRKKRLEFVTKVCAPSTSRANEMKSSSPEPVVSAPSTQYNMDPTLNEHRGFGFNSVGYKNELGSQRKTYKNSGGIQFIKAETMHPNQAEPKEKEENKIISISTQVDSTMAEPVLDEQIEDSASLLREKVTFLTGGIKEISPIQCMAIELETLVLAWQQGALTPSYLLRWLNEKCADITSHEKTAAPSGWTCLWDSCPPFWKNKRYYYRNSSTKAIQWEYPNVEEMVKPKEGEAGGSGDEMDICDTPPHESPVGPEQAIGGNPSTPPPTVVTEVTEIRETSSPLRPAPSPPQYSFGSDVDKTTSKPPRKKKRIANEINESNKEKREEQTSLTQHEQVFETVEPAPPLPPMPPPPPPPPDEPPPPLIESPPPLPIVDPDQPLPPGVDEPEYVPYRRISPKHSYKKVDSGYSTEMMMAYGYALPVQQVVSSATQPITMPMQPLEYHTYMHEAVSNAYLVQPATTSHVIQCSAKKPKVSLNSELMSFYSDLAMLETSEASSNSEPQAKTPPPPQEVDIATPSTTASLPSNPVTTITSVAPSVNNVKAPETTTSNGVTTKKKKKGKATSGLAMKKKGVSTLVAKWQQVQQEVRRDFSDDDDDITLTK</sequence>
<dbReference type="PROSITE" id="PS50020">
    <property type="entry name" value="WW_DOMAIN_2"/>
    <property type="match status" value="2"/>
</dbReference>
<dbReference type="Proteomes" id="UP001359485">
    <property type="component" value="Unassembled WGS sequence"/>
</dbReference>
<dbReference type="InterPro" id="IPR036020">
    <property type="entry name" value="WW_dom_sf"/>
</dbReference>
<comment type="caution">
    <text evidence="3">The sequence shown here is derived from an EMBL/GenBank/DDBJ whole genome shotgun (WGS) entry which is preliminary data.</text>
</comment>
<dbReference type="Gene3D" id="2.20.70.10">
    <property type="match status" value="1"/>
</dbReference>
<reference evidence="3 4" key="1">
    <citation type="submission" date="2023-09" db="EMBL/GenBank/DDBJ databases">
        <title>Genomes of two closely related lineages of the louse Polyplax serrata with different host specificities.</title>
        <authorList>
            <person name="Martinu J."/>
            <person name="Tarabai H."/>
            <person name="Stefka J."/>
            <person name="Hypsa V."/>
        </authorList>
    </citation>
    <scope>NUCLEOTIDE SEQUENCE [LARGE SCALE GENOMIC DNA]</scope>
    <source>
        <strain evidence="3">98ZLc_SE</strain>
    </source>
</reference>
<dbReference type="PANTHER" id="PTHR46697">
    <property type="entry name" value="FORMIN-BINDING PROTEIN 4"/>
    <property type="match status" value="1"/>
</dbReference>
<dbReference type="InterPro" id="IPR001202">
    <property type="entry name" value="WW_dom"/>
</dbReference>
<feature type="compositionally biased region" description="Polar residues" evidence="1">
    <location>
        <begin position="20"/>
        <end position="33"/>
    </location>
</feature>
<feature type="domain" description="WW" evidence="2">
    <location>
        <begin position="701"/>
        <end position="740"/>
    </location>
</feature>
<feature type="region of interest" description="Disordered" evidence="1">
    <location>
        <begin position="745"/>
        <end position="908"/>
    </location>
</feature>
<feature type="region of interest" description="Disordered" evidence="1">
    <location>
        <begin position="1"/>
        <end position="84"/>
    </location>
</feature>
<name>A0ABR1BBT5_POLSC</name>
<proteinExistence type="predicted"/>
<gene>
    <name evidence="3" type="ORF">RUM44_012603</name>
</gene>
<evidence type="ECO:0000313" key="4">
    <source>
        <dbReference type="Proteomes" id="UP001359485"/>
    </source>
</evidence>
<feature type="region of interest" description="Disordered" evidence="1">
    <location>
        <begin position="1059"/>
        <end position="1085"/>
    </location>
</feature>
<feature type="compositionally biased region" description="Basic residues" evidence="1">
    <location>
        <begin position="1"/>
        <end position="10"/>
    </location>
</feature>
<feature type="compositionally biased region" description="Polar residues" evidence="1">
    <location>
        <begin position="1034"/>
        <end position="1045"/>
    </location>
</feature>
<evidence type="ECO:0000313" key="3">
    <source>
        <dbReference type="EMBL" id="KAK6640905.1"/>
    </source>
</evidence>